<feature type="compositionally biased region" description="Pro residues" evidence="1">
    <location>
        <begin position="232"/>
        <end position="241"/>
    </location>
</feature>
<keyword evidence="2" id="KW-1133">Transmembrane helix</keyword>
<keyword evidence="4" id="KW-1185">Reference proteome</keyword>
<dbReference type="SUPFAM" id="SSF50965">
    <property type="entry name" value="Galactose oxidase, central domain"/>
    <property type="match status" value="1"/>
</dbReference>
<dbReference type="InterPro" id="IPR011043">
    <property type="entry name" value="Gal_Oxase/kelch_b-propeller"/>
</dbReference>
<feature type="compositionally biased region" description="Low complexity" evidence="1">
    <location>
        <begin position="264"/>
        <end position="288"/>
    </location>
</feature>
<dbReference type="InterPro" id="IPR015915">
    <property type="entry name" value="Kelch-typ_b-propeller"/>
</dbReference>
<evidence type="ECO:0000313" key="4">
    <source>
        <dbReference type="Proteomes" id="UP000748756"/>
    </source>
</evidence>
<dbReference type="OrthoDB" id="432528at2759"/>
<name>A0A9P5RSJ8_9FUNG</name>
<organism evidence="3 4">
    <name type="scientific">Linnemannia schmuckeri</name>
    <dbReference type="NCBI Taxonomy" id="64567"/>
    <lineage>
        <taxon>Eukaryota</taxon>
        <taxon>Fungi</taxon>
        <taxon>Fungi incertae sedis</taxon>
        <taxon>Mucoromycota</taxon>
        <taxon>Mortierellomycotina</taxon>
        <taxon>Mortierellomycetes</taxon>
        <taxon>Mortierellales</taxon>
        <taxon>Mortierellaceae</taxon>
        <taxon>Linnemannia</taxon>
    </lineage>
</organism>
<comment type="caution">
    <text evidence="3">The sequence shown here is derived from an EMBL/GenBank/DDBJ whole genome shotgun (WGS) entry which is preliminary data.</text>
</comment>
<evidence type="ECO:0000256" key="2">
    <source>
        <dbReference type="SAM" id="Phobius"/>
    </source>
</evidence>
<feature type="compositionally biased region" description="Low complexity" evidence="1">
    <location>
        <begin position="218"/>
        <end position="231"/>
    </location>
</feature>
<feature type="region of interest" description="Disordered" evidence="1">
    <location>
        <begin position="199"/>
        <end position="244"/>
    </location>
</feature>
<dbReference type="AlphaFoldDB" id="A0A9P5RSJ8"/>
<reference evidence="3" key="1">
    <citation type="journal article" date="2020" name="Fungal Divers.">
        <title>Resolving the Mortierellaceae phylogeny through synthesis of multi-gene phylogenetics and phylogenomics.</title>
        <authorList>
            <person name="Vandepol N."/>
            <person name="Liber J."/>
            <person name="Desiro A."/>
            <person name="Na H."/>
            <person name="Kennedy M."/>
            <person name="Barry K."/>
            <person name="Grigoriev I.V."/>
            <person name="Miller A.N."/>
            <person name="O'Donnell K."/>
            <person name="Stajich J.E."/>
            <person name="Bonito G."/>
        </authorList>
    </citation>
    <scope>NUCLEOTIDE SEQUENCE</scope>
    <source>
        <strain evidence="3">NRRL 6426</strain>
    </source>
</reference>
<gene>
    <name evidence="3" type="ORF">BG015_001415</name>
</gene>
<accession>A0A9P5RSJ8</accession>
<feature type="transmembrane region" description="Helical" evidence="2">
    <location>
        <begin position="112"/>
        <end position="137"/>
    </location>
</feature>
<sequence>MVAAHNGTKIILFGGDTLLGDLHILDVRTRICTQERGVDPKNNRADMACSVAGDNFIVWGGKLPKVTDNVERNSGTPLIYNLRSKRWTTHFVQHEGMVMSSLSKRNVLDSDVGIIVVSVGGTFILVIICGFCTFLRWNRKERAERKLKELEGLQQKIPHYNAQNNEPIELVPWSTDKIEIQSASTGVVYGQTISSAPSAVPMHGFPSSSQPSPPPFPQQAACSSQISTTMPPSAPSYPPPTAVYHVKPQYTETSVSVQQQYPIQPTQPQHPHTNVVDSPSFSSSSSSPQIVRGPQDRSEPIPEVENPQELARQIRVMQAELQRLQSKLDR</sequence>
<evidence type="ECO:0000256" key="1">
    <source>
        <dbReference type="SAM" id="MobiDB-lite"/>
    </source>
</evidence>
<dbReference type="Gene3D" id="2.120.10.80">
    <property type="entry name" value="Kelch-type beta propeller"/>
    <property type="match status" value="1"/>
</dbReference>
<evidence type="ECO:0000313" key="3">
    <source>
        <dbReference type="EMBL" id="KAF9141052.1"/>
    </source>
</evidence>
<protein>
    <submittedName>
        <fullName evidence="3">Uncharacterized protein</fullName>
    </submittedName>
</protein>
<keyword evidence="2" id="KW-0812">Transmembrane</keyword>
<feature type="region of interest" description="Disordered" evidence="1">
    <location>
        <begin position="264"/>
        <end position="310"/>
    </location>
</feature>
<dbReference type="Proteomes" id="UP000748756">
    <property type="component" value="Unassembled WGS sequence"/>
</dbReference>
<keyword evidence="2" id="KW-0472">Membrane</keyword>
<proteinExistence type="predicted"/>
<dbReference type="EMBL" id="JAAAUQ010001255">
    <property type="protein sequence ID" value="KAF9141052.1"/>
    <property type="molecule type" value="Genomic_DNA"/>
</dbReference>